<dbReference type="Proteomes" id="UP000317557">
    <property type="component" value="Unassembled WGS sequence"/>
</dbReference>
<dbReference type="Gene3D" id="2.60.40.1120">
    <property type="entry name" value="Carboxypeptidase-like, regulatory domain"/>
    <property type="match status" value="1"/>
</dbReference>
<gene>
    <name evidence="2" type="ORF">SAMN06265219_102271</name>
</gene>
<protein>
    <submittedName>
        <fullName evidence="2">CarboxypepD_reg-like domain-containing protein</fullName>
    </submittedName>
</protein>
<sequence length="409" mass="46873">MLSFLRFWLTGLICFFLFLSCSNTDKVINKTAYTDEVEISGTVIGSQSGEPLSKGTVWIEGSSFSTQVAEDGTFSMTVPKGFYTLVAEQEGLQRSRQLVELEEDKSIEFRLMDYTSAESSDSITEEPASLSGMNERVTYLERQVDSLEVMVKRLQRRLYGMQAEGKIQTFVNHYINDDLNCEVVNSEDINFDVTEEAGVMNISESVDLVVMNYELGYEVRVALRGYRSKRYDNVVGIKADADYFFREMTPRSNTQAEQWKLKRKEMFEGSLRHFLIALASDKPPIYFGYVFYAGSFVQNVSGLGYSSTERGDQQVQKDFFYQESNFSDTNILSFEDEIRVEYKRRGNTDPDNIMGLEDYLNQTSWISLNTDRLEFTDNGTLKDPNLLEVNGYWAYTPVCKMLPANYLPE</sequence>
<evidence type="ECO:0000313" key="3">
    <source>
        <dbReference type="Proteomes" id="UP000317557"/>
    </source>
</evidence>
<dbReference type="OrthoDB" id="1223654at2"/>
<keyword evidence="3" id="KW-1185">Reference proteome</keyword>
<dbReference type="EMBL" id="FXTP01000002">
    <property type="protein sequence ID" value="SMO46079.1"/>
    <property type="molecule type" value="Genomic_DNA"/>
</dbReference>
<proteinExistence type="predicted"/>
<dbReference type="InterPro" id="IPR008969">
    <property type="entry name" value="CarboxyPept-like_regulatory"/>
</dbReference>
<dbReference type="Pfam" id="PF13715">
    <property type="entry name" value="CarbopepD_reg_2"/>
    <property type="match status" value="1"/>
</dbReference>
<organism evidence="2 3">
    <name type="scientific">Gracilimonas mengyeensis</name>
    <dbReference type="NCBI Taxonomy" id="1302730"/>
    <lineage>
        <taxon>Bacteria</taxon>
        <taxon>Pseudomonadati</taxon>
        <taxon>Balneolota</taxon>
        <taxon>Balneolia</taxon>
        <taxon>Balneolales</taxon>
        <taxon>Balneolaceae</taxon>
        <taxon>Gracilimonas</taxon>
    </lineage>
</organism>
<keyword evidence="1" id="KW-0175">Coiled coil</keyword>
<dbReference type="PROSITE" id="PS51257">
    <property type="entry name" value="PROKAR_LIPOPROTEIN"/>
    <property type="match status" value="1"/>
</dbReference>
<dbReference type="AlphaFoldDB" id="A0A521BGA2"/>
<accession>A0A521BGA2</accession>
<evidence type="ECO:0000256" key="1">
    <source>
        <dbReference type="SAM" id="Coils"/>
    </source>
</evidence>
<evidence type="ECO:0000313" key="2">
    <source>
        <dbReference type="EMBL" id="SMO46079.1"/>
    </source>
</evidence>
<dbReference type="RefSeq" id="WP_142453273.1">
    <property type="nucleotide sequence ID" value="NZ_FXTP01000002.1"/>
</dbReference>
<feature type="coiled-coil region" evidence="1">
    <location>
        <begin position="137"/>
        <end position="164"/>
    </location>
</feature>
<name>A0A521BGA2_9BACT</name>
<dbReference type="SUPFAM" id="SSF49464">
    <property type="entry name" value="Carboxypeptidase regulatory domain-like"/>
    <property type="match status" value="1"/>
</dbReference>
<reference evidence="2 3" key="1">
    <citation type="submission" date="2017-05" db="EMBL/GenBank/DDBJ databases">
        <authorList>
            <person name="Varghese N."/>
            <person name="Submissions S."/>
        </authorList>
    </citation>
    <scope>NUCLEOTIDE SEQUENCE [LARGE SCALE GENOMIC DNA]</scope>
    <source>
        <strain evidence="2 3">DSM 21985</strain>
    </source>
</reference>